<gene>
    <name evidence="2" type="ORF">APG10_01830</name>
    <name evidence="3" type="ORF">APG11_01711</name>
    <name evidence="4" type="ORF">APG12_00321</name>
</gene>
<feature type="transmembrane region" description="Helical" evidence="1">
    <location>
        <begin position="6"/>
        <end position="25"/>
    </location>
</feature>
<accession>A0A150IPJ1</accession>
<accession>A0A150IH47</accession>
<dbReference type="EMBL" id="LNGF01000048">
    <property type="protein sequence ID" value="KYC46735.1"/>
    <property type="molecule type" value="Genomic_DNA"/>
</dbReference>
<name>A0A150IH47_9EURY</name>
<evidence type="ECO:0000313" key="5">
    <source>
        <dbReference type="Proteomes" id="UP000091929"/>
    </source>
</evidence>
<dbReference type="Proteomes" id="UP000092403">
    <property type="component" value="Unassembled WGS sequence"/>
</dbReference>
<accession>A0A150J1B9</accession>
<comment type="caution">
    <text evidence="2">The sequence shown here is derived from an EMBL/GenBank/DDBJ whole genome shotgun (WGS) entry which is preliminary data.</text>
</comment>
<dbReference type="EMBL" id="LNGE01000083">
    <property type="protein sequence ID" value="KYC44296.1"/>
    <property type="molecule type" value="Genomic_DNA"/>
</dbReference>
<sequence length="185" mass="21472">MNDRYVLYALAFSFIFVSAFILLSFSEVKISEDKFTSIYFNTTILEVENNTSNLDGTEIIVKNDSIVIDTLKTYYPGDSFFLDDKGYTLNMLNNDSILLYNYTKKIDDMLYFDFAIENLEGADKNYQYDIYIDGNKLLEGNESIKSNEKRTIQKQIEYKEPGDHRLSVKLNTGAEIYFNFSSVKK</sequence>
<dbReference type="Proteomes" id="UP000091929">
    <property type="component" value="Unassembled WGS sequence"/>
</dbReference>
<evidence type="ECO:0000313" key="2">
    <source>
        <dbReference type="EMBL" id="KYC44296.1"/>
    </source>
</evidence>
<proteinExistence type="predicted"/>
<keyword evidence="1" id="KW-0472">Membrane</keyword>
<organism evidence="2 6">
    <name type="scientific">Candidatus Methanofastidiosum methylothiophilum</name>
    <dbReference type="NCBI Taxonomy" id="1705564"/>
    <lineage>
        <taxon>Archaea</taxon>
        <taxon>Methanobacteriati</taxon>
        <taxon>Methanobacteriota</taxon>
        <taxon>Stenosarchaea group</taxon>
        <taxon>Candidatus Methanofastidiosia</taxon>
        <taxon>Candidatus Methanofastidiosales</taxon>
        <taxon>Candidatus Methanofastidiosaceae</taxon>
        <taxon>Candidatus Methanofastidiosum</taxon>
    </lineage>
</organism>
<reference evidence="5 6" key="1">
    <citation type="journal article" date="2016" name="ISME J.">
        <title>Chasing the elusive Euryarchaeota class WSA2: genomes reveal a uniquely fastidious methyl-reducing methanogen.</title>
        <authorList>
            <person name="Nobu M.K."/>
            <person name="Narihiro T."/>
            <person name="Kuroda K."/>
            <person name="Mei R."/>
            <person name="Liu W.T."/>
        </authorList>
    </citation>
    <scope>NUCLEOTIDE SEQUENCE [LARGE SCALE GENOMIC DNA]</scope>
    <source>
        <strain evidence="2">B03fssc0709_Meth_Bin005</strain>
        <strain evidence="3">B15fssc0709_Meth_Bin003</strain>
        <strain evidence="4">BMIXfssc0709_Meth_Bin006</strain>
    </source>
</reference>
<keyword evidence="1" id="KW-1133">Transmembrane helix</keyword>
<evidence type="ECO:0000313" key="4">
    <source>
        <dbReference type="EMBL" id="KYC51036.1"/>
    </source>
</evidence>
<evidence type="ECO:0000313" key="6">
    <source>
        <dbReference type="Proteomes" id="UP000092401"/>
    </source>
</evidence>
<evidence type="ECO:0000256" key="1">
    <source>
        <dbReference type="SAM" id="Phobius"/>
    </source>
</evidence>
<dbReference type="AlphaFoldDB" id="A0A150IH47"/>
<dbReference type="EMBL" id="LNJC01000004">
    <property type="protein sequence ID" value="KYC51036.1"/>
    <property type="molecule type" value="Genomic_DNA"/>
</dbReference>
<evidence type="ECO:0000313" key="3">
    <source>
        <dbReference type="EMBL" id="KYC46735.1"/>
    </source>
</evidence>
<keyword evidence="1" id="KW-0812">Transmembrane</keyword>
<protein>
    <submittedName>
        <fullName evidence="2">Uncharacterized protein</fullName>
    </submittedName>
</protein>
<dbReference type="Proteomes" id="UP000092401">
    <property type="component" value="Unassembled WGS sequence"/>
</dbReference>